<keyword evidence="1 3" id="KW-0378">Hydrolase</keyword>
<dbReference type="Gene3D" id="2.120.10.30">
    <property type="entry name" value="TolB, C-terminal domain"/>
    <property type="match status" value="2"/>
</dbReference>
<evidence type="ECO:0000256" key="1">
    <source>
        <dbReference type="ARBA" id="ARBA00022801"/>
    </source>
</evidence>
<dbReference type="PANTHER" id="PTHR42776:SF27">
    <property type="entry name" value="DIPEPTIDYL PEPTIDASE FAMILY MEMBER 6"/>
    <property type="match status" value="1"/>
</dbReference>
<proteinExistence type="predicted"/>
<organism evidence="3 4">
    <name type="scientific">Streptomyces monticola</name>
    <dbReference type="NCBI Taxonomy" id="2666263"/>
    <lineage>
        <taxon>Bacteria</taxon>
        <taxon>Bacillati</taxon>
        <taxon>Actinomycetota</taxon>
        <taxon>Actinomycetes</taxon>
        <taxon>Kitasatosporales</taxon>
        <taxon>Streptomycetaceae</taxon>
        <taxon>Streptomyces</taxon>
    </lineage>
</organism>
<dbReference type="InterPro" id="IPR011042">
    <property type="entry name" value="6-blade_b-propeller_TolB-like"/>
</dbReference>
<reference evidence="4" key="1">
    <citation type="journal article" date="2019" name="Int. J. Syst. Evol. Microbiol.">
        <title>The Global Catalogue of Microorganisms (GCM) 10K type strain sequencing project: providing services to taxonomists for standard genome sequencing and annotation.</title>
        <authorList>
            <consortium name="The Broad Institute Genomics Platform"/>
            <consortium name="The Broad Institute Genome Sequencing Center for Infectious Disease"/>
            <person name="Wu L."/>
            <person name="Ma J."/>
        </authorList>
    </citation>
    <scope>NUCLEOTIDE SEQUENCE [LARGE SCALE GENOMIC DNA]</scope>
    <source>
        <strain evidence="4">SYNS20</strain>
    </source>
</reference>
<dbReference type="RefSeq" id="WP_381833808.1">
    <property type="nucleotide sequence ID" value="NZ_JBHTCF010000010.1"/>
</dbReference>
<dbReference type="Proteomes" id="UP001596523">
    <property type="component" value="Unassembled WGS sequence"/>
</dbReference>
<protein>
    <submittedName>
        <fullName evidence="3">Alpha/beta fold hydrolase</fullName>
    </submittedName>
</protein>
<dbReference type="Gene3D" id="3.40.50.1820">
    <property type="entry name" value="alpha/beta hydrolase"/>
    <property type="match status" value="1"/>
</dbReference>
<feature type="domain" description="Peptidase S9 prolyl oligopeptidase catalytic" evidence="2">
    <location>
        <begin position="422"/>
        <end position="632"/>
    </location>
</feature>
<accession>A0ABW2JNS1</accession>
<evidence type="ECO:0000313" key="3">
    <source>
        <dbReference type="EMBL" id="MFC7307236.1"/>
    </source>
</evidence>
<dbReference type="InterPro" id="IPR001375">
    <property type="entry name" value="Peptidase_S9_cat"/>
</dbReference>
<sequence length="645" mass="71332">MTAVPRMSREVPHIPVEDFFGAPVRARAEISPDGTKIAYLAPWREQLNVWVESVDSDEEARCVTADDNRSVLTYHWTDDPRWLLYEQDGDGDEHWHVYRVDLENPDAEAVDLTPFPGVTAVGLEPIPARPGKALLHLNRRNPAEFDLYELDIPSGALTMLARNPGEVSGWMYTPDGALYAMVWTDRRDIELAQWDTEKGKLRTVTTFDGADYPLFVQPFQLTPDGTGVWFGSNRGSDLTRLARLDLATGEETEVDSHPDFDLDLRSAVFPTLPQPLICHRRTGELLGVRYLGGRQVIHPLDPDFAAVLENLVKLSDGDLAAVSSDVSGQRWVVSFTHDREPGVTYYYDHSTGESRLLFRPLPHLDPEALAPMTPVTVTARDGLELPSYLTLPLGAEPAGLPLVLLVHGGPWSLDSWGYHPLVQFLANRGYAVLQVNFRGSTGFGKEFLKAGIGELAGKMHDDLIDGVDWAVGEGYADRDRVAIFGGSYGGYAALVGVTFTPDVFAAAIDFCGPSNLVTFLRTVPEFARPHLINNWYLFVGDPDVPEQETDLLARSPISRVDEIRTPLMVVQGANDVRVVKAESDQIVDALRARGVDVTYLVKDNEGHMFTNPENNIDVCRESARFLARHLGGAAEPEQTEQPTPA</sequence>
<dbReference type="Pfam" id="PF00326">
    <property type="entry name" value="Peptidase_S9"/>
    <property type="match status" value="1"/>
</dbReference>
<name>A0ABW2JNS1_9ACTN</name>
<keyword evidence="4" id="KW-1185">Reference proteome</keyword>
<gene>
    <name evidence="3" type="ORF">ACFQVC_23785</name>
</gene>
<comment type="caution">
    <text evidence="3">The sequence shown here is derived from an EMBL/GenBank/DDBJ whole genome shotgun (WGS) entry which is preliminary data.</text>
</comment>
<dbReference type="InterPro" id="IPR029058">
    <property type="entry name" value="AB_hydrolase_fold"/>
</dbReference>
<dbReference type="SUPFAM" id="SSF53474">
    <property type="entry name" value="alpha/beta-Hydrolases"/>
    <property type="match status" value="1"/>
</dbReference>
<dbReference type="SUPFAM" id="SSF82171">
    <property type="entry name" value="DPP6 N-terminal domain-like"/>
    <property type="match status" value="1"/>
</dbReference>
<evidence type="ECO:0000259" key="2">
    <source>
        <dbReference type="Pfam" id="PF00326"/>
    </source>
</evidence>
<evidence type="ECO:0000313" key="4">
    <source>
        <dbReference type="Proteomes" id="UP001596523"/>
    </source>
</evidence>
<dbReference type="PANTHER" id="PTHR42776">
    <property type="entry name" value="SERINE PEPTIDASE S9 FAMILY MEMBER"/>
    <property type="match status" value="1"/>
</dbReference>
<dbReference type="GO" id="GO:0016787">
    <property type="term" value="F:hydrolase activity"/>
    <property type="evidence" value="ECO:0007669"/>
    <property type="project" value="UniProtKB-KW"/>
</dbReference>
<dbReference type="EMBL" id="JBHTCF010000010">
    <property type="protein sequence ID" value="MFC7307236.1"/>
    <property type="molecule type" value="Genomic_DNA"/>
</dbReference>